<dbReference type="AlphaFoldDB" id="A0A3B0UQP9"/>
<reference evidence="4" key="1">
    <citation type="submission" date="2018-06" db="EMBL/GenBank/DDBJ databases">
        <authorList>
            <person name="Zhirakovskaya E."/>
        </authorList>
    </citation>
    <scope>NUCLEOTIDE SEQUENCE</scope>
</reference>
<organism evidence="4">
    <name type="scientific">hydrothermal vent metagenome</name>
    <dbReference type="NCBI Taxonomy" id="652676"/>
    <lineage>
        <taxon>unclassified sequences</taxon>
        <taxon>metagenomes</taxon>
        <taxon>ecological metagenomes</taxon>
    </lineage>
</organism>
<dbReference type="InterPro" id="IPR007863">
    <property type="entry name" value="Peptidase_M16_C"/>
</dbReference>
<evidence type="ECO:0000259" key="2">
    <source>
        <dbReference type="Pfam" id="PF00675"/>
    </source>
</evidence>
<evidence type="ECO:0000256" key="1">
    <source>
        <dbReference type="ARBA" id="ARBA00007261"/>
    </source>
</evidence>
<feature type="domain" description="Peptidase M16 N-terminal" evidence="2">
    <location>
        <begin position="14"/>
        <end position="160"/>
    </location>
</feature>
<evidence type="ECO:0000313" key="4">
    <source>
        <dbReference type="EMBL" id="VAW27527.1"/>
    </source>
</evidence>
<protein>
    <submittedName>
        <fullName evidence="4">Peptidase, M16 family</fullName>
    </submittedName>
</protein>
<dbReference type="SUPFAM" id="SSF63411">
    <property type="entry name" value="LuxS/MPP-like metallohydrolase"/>
    <property type="match status" value="2"/>
</dbReference>
<comment type="similarity">
    <text evidence="1">Belongs to the peptidase M16 family.</text>
</comment>
<dbReference type="Pfam" id="PF05193">
    <property type="entry name" value="Peptidase_M16_C"/>
    <property type="match status" value="1"/>
</dbReference>
<dbReference type="PANTHER" id="PTHR11851">
    <property type="entry name" value="METALLOPROTEASE"/>
    <property type="match status" value="1"/>
</dbReference>
<dbReference type="EMBL" id="UOES01000256">
    <property type="protein sequence ID" value="VAW27527.1"/>
    <property type="molecule type" value="Genomic_DNA"/>
</dbReference>
<feature type="domain" description="Peptidase M16 C-terminal" evidence="3">
    <location>
        <begin position="167"/>
        <end position="343"/>
    </location>
</feature>
<dbReference type="InterPro" id="IPR011765">
    <property type="entry name" value="Pept_M16_N"/>
</dbReference>
<dbReference type="PANTHER" id="PTHR11851:SF49">
    <property type="entry name" value="MITOCHONDRIAL-PROCESSING PEPTIDASE SUBUNIT ALPHA"/>
    <property type="match status" value="1"/>
</dbReference>
<dbReference type="GO" id="GO:0046872">
    <property type="term" value="F:metal ion binding"/>
    <property type="evidence" value="ECO:0007669"/>
    <property type="project" value="InterPro"/>
</dbReference>
<dbReference type="InterPro" id="IPR050361">
    <property type="entry name" value="MPP/UQCRC_Complex"/>
</dbReference>
<dbReference type="Pfam" id="PF00675">
    <property type="entry name" value="Peptidase_M16"/>
    <property type="match status" value="1"/>
</dbReference>
<sequence length="415" mass="46858">MKEFETLTLNNGIRVVYKQVTTTKITHCGIAIDVGSRDESADQFGIAHFWEHMAFKGTSKRKSHHIIHSIDSVGGELNAYTTKEKIYFYTSVLDRFIDKAFDILSDITFHSIFPEKQIERERQIILEEMAMYNDTPDDAIQDDLEDQIFGKHPLGHNILGNTKTVRSFTKTHFSAFINSSIDTSRIVVSIVGNLSLAKVKKLVSKYLEPIPTFSNPKRNLVSSVASSSHIEIEKPIQQAHVGIGIPTFNITDERRVPMAIIANLLGGSSMNTRLNMTLREKMACVYSIDAHYGAYADTGLFSIFYGTEEKNLKKSKKAVFRELDLMKNKPLGSLQLHRLKEQMLGQLAMAEESYASLMLSMAKSLLDLGTIQSIEEVFKDIEEVSAKQIQEISNEVFLKEKISTLTFKPRENGVY</sequence>
<dbReference type="InterPro" id="IPR011249">
    <property type="entry name" value="Metalloenz_LuxS/M16"/>
</dbReference>
<accession>A0A3B0UQP9</accession>
<proteinExistence type="inferred from homology"/>
<evidence type="ECO:0000259" key="3">
    <source>
        <dbReference type="Pfam" id="PF05193"/>
    </source>
</evidence>
<dbReference type="Gene3D" id="3.30.830.10">
    <property type="entry name" value="Metalloenzyme, LuxS/M16 peptidase-like"/>
    <property type="match status" value="2"/>
</dbReference>
<gene>
    <name evidence="4" type="ORF">MNBD_BACTEROID06-1447</name>
</gene>
<name>A0A3B0UQP9_9ZZZZ</name>